<dbReference type="InterPro" id="IPR050951">
    <property type="entry name" value="Retrovirus_Pol_polyprotein"/>
</dbReference>
<proteinExistence type="predicted"/>
<dbReference type="SUPFAM" id="SSF56672">
    <property type="entry name" value="DNA/RNA polymerases"/>
    <property type="match status" value="1"/>
</dbReference>
<organism evidence="1 2">
    <name type="scientific">Merluccius polli</name>
    <name type="common">Benguela hake</name>
    <name type="synonym">Merluccius cadenati</name>
    <dbReference type="NCBI Taxonomy" id="89951"/>
    <lineage>
        <taxon>Eukaryota</taxon>
        <taxon>Metazoa</taxon>
        <taxon>Chordata</taxon>
        <taxon>Craniata</taxon>
        <taxon>Vertebrata</taxon>
        <taxon>Euteleostomi</taxon>
        <taxon>Actinopterygii</taxon>
        <taxon>Neopterygii</taxon>
        <taxon>Teleostei</taxon>
        <taxon>Neoteleostei</taxon>
        <taxon>Acanthomorphata</taxon>
        <taxon>Zeiogadaria</taxon>
        <taxon>Gadariae</taxon>
        <taxon>Gadiformes</taxon>
        <taxon>Gadoidei</taxon>
        <taxon>Merlucciidae</taxon>
        <taxon>Merluccius</taxon>
    </lineage>
</organism>
<dbReference type="Proteomes" id="UP001174136">
    <property type="component" value="Unassembled WGS sequence"/>
</dbReference>
<evidence type="ECO:0000313" key="1">
    <source>
        <dbReference type="EMBL" id="KAK0132366.1"/>
    </source>
</evidence>
<comment type="caution">
    <text evidence="1">The sequence shown here is derived from an EMBL/GenBank/DDBJ whole genome shotgun (WGS) entry which is preliminary data.</text>
</comment>
<evidence type="ECO:0000313" key="2">
    <source>
        <dbReference type="Proteomes" id="UP001174136"/>
    </source>
</evidence>
<dbReference type="InterPro" id="IPR043502">
    <property type="entry name" value="DNA/RNA_pol_sf"/>
</dbReference>
<dbReference type="PANTHER" id="PTHR37984">
    <property type="entry name" value="PROTEIN CBG26694"/>
    <property type="match status" value="1"/>
</dbReference>
<sequence length="116" mass="13590">MVKLFMDPQATPCFFKPRIVPYELERLQKQGTIESIQFSSWAAPIILVLKADGKVSLAGGKSFTKLDMSQAYQQLLLDEESFFREQWTIYWQSGSLFRQQFDNTEPERRSTWPTRC</sequence>
<accession>A0AA47NNN9</accession>
<name>A0AA47NNN9_MERPO</name>
<keyword evidence="2" id="KW-1185">Reference proteome</keyword>
<dbReference type="EMBL" id="JAOPHQ010006268">
    <property type="protein sequence ID" value="KAK0132366.1"/>
    <property type="molecule type" value="Genomic_DNA"/>
</dbReference>
<dbReference type="PANTHER" id="PTHR37984:SF13">
    <property type="entry name" value="RIBONUCLEASE H"/>
    <property type="match status" value="1"/>
</dbReference>
<protein>
    <submittedName>
        <fullName evidence="1">Uncharacterized protein</fullName>
    </submittedName>
</protein>
<dbReference type="Gene3D" id="3.10.10.10">
    <property type="entry name" value="HIV Type 1 Reverse Transcriptase, subunit A, domain 1"/>
    <property type="match status" value="1"/>
</dbReference>
<dbReference type="AlphaFoldDB" id="A0AA47NNN9"/>
<reference evidence="1" key="1">
    <citation type="journal article" date="2023" name="Front. Mar. Sci.">
        <title>A new Merluccius polli reference genome to investigate the effects of global change in West African waters.</title>
        <authorList>
            <person name="Mateo J.L."/>
            <person name="Blanco-Fernandez C."/>
            <person name="Garcia-Vazquez E."/>
            <person name="Machado-Schiaffino G."/>
        </authorList>
    </citation>
    <scope>NUCLEOTIDE SEQUENCE</scope>
    <source>
        <strain evidence="1">C29</strain>
        <tissue evidence="1">Fin</tissue>
    </source>
</reference>
<gene>
    <name evidence="1" type="ORF">N1851_032760</name>
</gene>